<gene>
    <name evidence="1" type="ORF">LOK49_LG05G02633</name>
</gene>
<sequence>MALSKNSRVLLFIAAFLTAILFLSCVSEAAIVARGPLDLGRKLLQGYEKPTPYSDPWGGISRPVGPP</sequence>
<evidence type="ECO:0000313" key="1">
    <source>
        <dbReference type="EMBL" id="KAI8016012.1"/>
    </source>
</evidence>
<reference evidence="1 2" key="1">
    <citation type="journal article" date="2022" name="Plant J.">
        <title>Chromosome-level genome of Camellia lanceoleosa provides a valuable resource for understanding genome evolution and self-incompatibility.</title>
        <authorList>
            <person name="Gong W."/>
            <person name="Xiao S."/>
            <person name="Wang L."/>
            <person name="Liao Z."/>
            <person name="Chang Y."/>
            <person name="Mo W."/>
            <person name="Hu G."/>
            <person name="Li W."/>
            <person name="Zhao G."/>
            <person name="Zhu H."/>
            <person name="Hu X."/>
            <person name="Ji K."/>
            <person name="Xiang X."/>
            <person name="Song Q."/>
            <person name="Yuan D."/>
            <person name="Jin S."/>
            <person name="Zhang L."/>
        </authorList>
    </citation>
    <scope>NUCLEOTIDE SEQUENCE [LARGE SCALE GENOMIC DNA]</scope>
    <source>
        <strain evidence="1">SQ_2022a</strain>
    </source>
</reference>
<dbReference type="EMBL" id="CM045761">
    <property type="protein sequence ID" value="KAI8016012.1"/>
    <property type="molecule type" value="Genomic_DNA"/>
</dbReference>
<name>A0ACC0HSW5_9ERIC</name>
<organism evidence="1 2">
    <name type="scientific">Camellia lanceoleosa</name>
    <dbReference type="NCBI Taxonomy" id="1840588"/>
    <lineage>
        <taxon>Eukaryota</taxon>
        <taxon>Viridiplantae</taxon>
        <taxon>Streptophyta</taxon>
        <taxon>Embryophyta</taxon>
        <taxon>Tracheophyta</taxon>
        <taxon>Spermatophyta</taxon>
        <taxon>Magnoliopsida</taxon>
        <taxon>eudicotyledons</taxon>
        <taxon>Gunneridae</taxon>
        <taxon>Pentapetalae</taxon>
        <taxon>asterids</taxon>
        <taxon>Ericales</taxon>
        <taxon>Theaceae</taxon>
        <taxon>Camellia</taxon>
    </lineage>
</organism>
<protein>
    <submittedName>
        <fullName evidence="1">Uncharacterized protein</fullName>
    </submittedName>
</protein>
<evidence type="ECO:0000313" key="2">
    <source>
        <dbReference type="Proteomes" id="UP001060215"/>
    </source>
</evidence>
<proteinExistence type="predicted"/>
<comment type="caution">
    <text evidence="1">The sequence shown here is derived from an EMBL/GenBank/DDBJ whole genome shotgun (WGS) entry which is preliminary data.</text>
</comment>
<dbReference type="Proteomes" id="UP001060215">
    <property type="component" value="Chromosome 4"/>
</dbReference>
<keyword evidence="2" id="KW-1185">Reference proteome</keyword>
<accession>A0ACC0HSW5</accession>